<accession>A0A139AL33</accession>
<dbReference type="SUPFAM" id="SSF81383">
    <property type="entry name" value="F-box domain"/>
    <property type="match status" value="1"/>
</dbReference>
<dbReference type="AlphaFoldDB" id="A0A139AL33"/>
<evidence type="ECO:0000259" key="1">
    <source>
        <dbReference type="PROSITE" id="PS50181"/>
    </source>
</evidence>
<organism evidence="2 3">
    <name type="scientific">Gonapodya prolifera (strain JEL478)</name>
    <name type="common">Monoblepharis prolifera</name>
    <dbReference type="NCBI Taxonomy" id="1344416"/>
    <lineage>
        <taxon>Eukaryota</taxon>
        <taxon>Fungi</taxon>
        <taxon>Fungi incertae sedis</taxon>
        <taxon>Chytridiomycota</taxon>
        <taxon>Chytridiomycota incertae sedis</taxon>
        <taxon>Monoblepharidomycetes</taxon>
        <taxon>Monoblepharidales</taxon>
        <taxon>Gonapodyaceae</taxon>
        <taxon>Gonapodya</taxon>
    </lineage>
</organism>
<gene>
    <name evidence="2" type="ORF">M427DRAFT_54841</name>
</gene>
<proteinExistence type="predicted"/>
<evidence type="ECO:0000313" key="2">
    <source>
        <dbReference type="EMBL" id="KXS17193.1"/>
    </source>
</evidence>
<dbReference type="SMART" id="SM00256">
    <property type="entry name" value="FBOX"/>
    <property type="match status" value="1"/>
</dbReference>
<dbReference type="Pfam" id="PF12937">
    <property type="entry name" value="F-box-like"/>
    <property type="match status" value="1"/>
</dbReference>
<dbReference type="EMBL" id="KQ965748">
    <property type="protein sequence ID" value="KXS17193.1"/>
    <property type="molecule type" value="Genomic_DNA"/>
</dbReference>
<dbReference type="InterPro" id="IPR001810">
    <property type="entry name" value="F-box_dom"/>
</dbReference>
<reference evidence="2 3" key="1">
    <citation type="journal article" date="2015" name="Genome Biol. Evol.">
        <title>Phylogenomic analyses indicate that early fungi evolved digesting cell walls of algal ancestors of land plants.</title>
        <authorList>
            <person name="Chang Y."/>
            <person name="Wang S."/>
            <person name="Sekimoto S."/>
            <person name="Aerts A.L."/>
            <person name="Choi C."/>
            <person name="Clum A."/>
            <person name="LaButti K.M."/>
            <person name="Lindquist E.A."/>
            <person name="Yee Ngan C."/>
            <person name="Ohm R.A."/>
            <person name="Salamov A.A."/>
            <person name="Grigoriev I.V."/>
            <person name="Spatafora J.W."/>
            <person name="Berbee M.L."/>
        </authorList>
    </citation>
    <scope>NUCLEOTIDE SEQUENCE [LARGE SCALE GENOMIC DNA]</scope>
    <source>
        <strain evidence="2 3">JEL478</strain>
    </source>
</reference>
<feature type="domain" description="F-box" evidence="1">
    <location>
        <begin position="41"/>
        <end position="87"/>
    </location>
</feature>
<dbReference type="STRING" id="1344416.A0A139AL33"/>
<dbReference type="PROSITE" id="PS50181">
    <property type="entry name" value="FBOX"/>
    <property type="match status" value="1"/>
</dbReference>
<name>A0A139AL33_GONPJ</name>
<evidence type="ECO:0000313" key="3">
    <source>
        <dbReference type="Proteomes" id="UP000070544"/>
    </source>
</evidence>
<protein>
    <recommendedName>
        <fullName evidence="1">F-box domain-containing protein</fullName>
    </recommendedName>
</protein>
<keyword evidence="3" id="KW-1185">Reference proteome</keyword>
<dbReference type="OrthoDB" id="61384at2759"/>
<dbReference type="InterPro" id="IPR036047">
    <property type="entry name" value="F-box-like_dom_sf"/>
</dbReference>
<sequence>MDEVNAGIAELLASCFPFVDTAIPGEEVGPTKAPAAAASHKESYPKLPLDVFEVILFYLSARDLKAVAKVCRFLSGAVKREHAWREAHAPYVEHAFTHVLTTRFPPPKGIQINMMPILAEDLYHTVPEECRGYLEIINLCAMQTKGVIYLTIDEHEVLPGEAHRRPGLHVESPVVRPGDPLARIAKSKGEEKSLDPVFLAWGQGMIDMVTKKPLDGIYFGSNVARSSRVYRSMVTSTAMVGHDGDIGSVRHLFPRHTDLGAGDIFWMTDRTPHESFHVKKKVYRQFFRLVTGPIGVWFSKHNTPNPAGVLPNCVISDIDKFADYEST</sequence>
<dbReference type="Proteomes" id="UP000070544">
    <property type="component" value="Unassembled WGS sequence"/>
</dbReference>